<accession>A0A3G5AC72</accession>
<reference evidence="1" key="1">
    <citation type="submission" date="2018-10" db="EMBL/GenBank/DDBJ databases">
        <title>Hidden diversity of soil giant viruses.</title>
        <authorList>
            <person name="Schulz F."/>
            <person name="Alteio L."/>
            <person name="Goudeau D."/>
            <person name="Ryan E.M."/>
            <person name="Malmstrom R.R."/>
            <person name="Blanchard J."/>
            <person name="Woyke T."/>
        </authorList>
    </citation>
    <scope>NUCLEOTIDE SEQUENCE</scope>
    <source>
        <strain evidence="1">HYV1</strain>
    </source>
</reference>
<dbReference type="EMBL" id="MK072389">
    <property type="protein sequence ID" value="AYV83463.1"/>
    <property type="molecule type" value="Genomic_DNA"/>
</dbReference>
<gene>
    <name evidence="1" type="ORF">Hyperionvirus7_34</name>
</gene>
<sequence>MLHVRHLESSLFCFDFPQMQRSGVGFGGTLVDSVPMMVCGFIKEGGCERDKVFNFFIR</sequence>
<proteinExistence type="predicted"/>
<name>A0A3G5AC72_9VIRU</name>
<evidence type="ECO:0000313" key="1">
    <source>
        <dbReference type="EMBL" id="AYV83463.1"/>
    </source>
</evidence>
<protein>
    <submittedName>
        <fullName evidence="1">Uncharacterized protein</fullName>
    </submittedName>
</protein>
<organism evidence="1">
    <name type="scientific">Hyperionvirus sp</name>
    <dbReference type="NCBI Taxonomy" id="2487770"/>
    <lineage>
        <taxon>Viruses</taxon>
        <taxon>Varidnaviria</taxon>
        <taxon>Bamfordvirae</taxon>
        <taxon>Nucleocytoviricota</taxon>
        <taxon>Megaviricetes</taxon>
        <taxon>Imitervirales</taxon>
        <taxon>Mimiviridae</taxon>
        <taxon>Klosneuvirinae</taxon>
    </lineage>
</organism>